<feature type="signal peptide" evidence="3">
    <location>
        <begin position="1"/>
        <end position="19"/>
    </location>
</feature>
<feature type="compositionally biased region" description="Low complexity" evidence="1">
    <location>
        <begin position="427"/>
        <end position="438"/>
    </location>
</feature>
<evidence type="ECO:0000256" key="2">
    <source>
        <dbReference type="SAM" id="Phobius"/>
    </source>
</evidence>
<reference evidence="4" key="1">
    <citation type="submission" date="2021-01" db="EMBL/GenBank/DDBJ databases">
        <authorList>
            <person name="Corre E."/>
            <person name="Pelletier E."/>
            <person name="Niang G."/>
            <person name="Scheremetjew M."/>
            <person name="Finn R."/>
            <person name="Kale V."/>
            <person name="Holt S."/>
            <person name="Cochrane G."/>
            <person name="Meng A."/>
            <person name="Brown T."/>
            <person name="Cohen L."/>
        </authorList>
    </citation>
    <scope>NUCLEOTIDE SEQUENCE</scope>
    <source>
        <strain evidence="4">CCMP127</strain>
    </source>
</reference>
<keyword evidence="2" id="KW-1133">Transmembrane helix</keyword>
<evidence type="ECO:0000256" key="3">
    <source>
        <dbReference type="SAM" id="SignalP"/>
    </source>
</evidence>
<feature type="region of interest" description="Disordered" evidence="1">
    <location>
        <begin position="424"/>
        <end position="528"/>
    </location>
</feature>
<feature type="chain" id="PRO_5030840737" evidence="3">
    <location>
        <begin position="20"/>
        <end position="528"/>
    </location>
</feature>
<keyword evidence="2" id="KW-0812">Transmembrane</keyword>
<sequence>MRSFALLFFLMSVIAPWQGASTAIKQKAGERDLQGETLVIGEVITQPPMPVNPDLDTGGGNSGGTPETPVSRRYQVNATYSYFLYTDLNRNQAAGEVQDYLQTKLEEIISDLVGNVQLSSYKTTLLFLEPCEGPPTSSRTPDWIPSTFTTCGKYRAVLVAEMGTEWLEDVFQRTVVRTMETYIDEWNNSQQATYVQFHEPIEVRCEISLLLLGARQLMGIYEYSFMADVMQIGALDRRAKANEDPPFIITDVKYVWQRIVSRDGMVSGGGSQRRRYLQGTAADPPPTPKSNLVRLLVVATCAGDSCTNENLETFVTTTMDETNDVYFENLKDWSQTNYFRSGIITGVVVDKQDEDKFVEVPELPPESDYRTPGVQENDPPLWIWFALLIAAASFFVACIYVTFCLTARDFQAARELRKEHWETKQKAAAASAGAAAAARDSNETKDEEEAPRSPAAHRYFRKKAPATPDPDENVFDVSESNPVGDDNIEEVPPSPSASPKKKKKKKSSSSKKKSKKGLEALDGATPDA</sequence>
<organism evidence="4">
    <name type="scientific">Amphora coffeiformis</name>
    <dbReference type="NCBI Taxonomy" id="265554"/>
    <lineage>
        <taxon>Eukaryota</taxon>
        <taxon>Sar</taxon>
        <taxon>Stramenopiles</taxon>
        <taxon>Ochrophyta</taxon>
        <taxon>Bacillariophyta</taxon>
        <taxon>Bacillariophyceae</taxon>
        <taxon>Bacillariophycidae</taxon>
        <taxon>Thalassiophysales</taxon>
        <taxon>Catenulaceae</taxon>
        <taxon>Amphora</taxon>
    </lineage>
</organism>
<feature type="region of interest" description="Disordered" evidence="1">
    <location>
        <begin position="265"/>
        <end position="285"/>
    </location>
</feature>
<accession>A0A7S3KWY5</accession>
<feature type="transmembrane region" description="Helical" evidence="2">
    <location>
        <begin position="381"/>
        <end position="407"/>
    </location>
</feature>
<evidence type="ECO:0000256" key="1">
    <source>
        <dbReference type="SAM" id="MobiDB-lite"/>
    </source>
</evidence>
<name>A0A7S3KWY5_9STRA</name>
<dbReference type="EMBL" id="HBIM01001859">
    <property type="protein sequence ID" value="CAE0403428.1"/>
    <property type="molecule type" value="Transcribed_RNA"/>
</dbReference>
<keyword evidence="3" id="KW-0732">Signal</keyword>
<dbReference type="AlphaFoldDB" id="A0A7S3KWY5"/>
<gene>
    <name evidence="4" type="ORF">ACOF00016_LOCUS1629</name>
</gene>
<protein>
    <submittedName>
        <fullName evidence="4">Uncharacterized protein</fullName>
    </submittedName>
</protein>
<evidence type="ECO:0000313" key="4">
    <source>
        <dbReference type="EMBL" id="CAE0403428.1"/>
    </source>
</evidence>
<keyword evidence="2" id="KW-0472">Membrane</keyword>
<feature type="region of interest" description="Disordered" evidence="1">
    <location>
        <begin position="46"/>
        <end position="70"/>
    </location>
</feature>
<proteinExistence type="predicted"/>
<feature type="compositionally biased region" description="Basic residues" evidence="1">
    <location>
        <begin position="499"/>
        <end position="515"/>
    </location>
</feature>